<organism evidence="2 3">
    <name type="scientific">Novymonas esmeraldas</name>
    <dbReference type="NCBI Taxonomy" id="1808958"/>
    <lineage>
        <taxon>Eukaryota</taxon>
        <taxon>Discoba</taxon>
        <taxon>Euglenozoa</taxon>
        <taxon>Kinetoplastea</taxon>
        <taxon>Metakinetoplastina</taxon>
        <taxon>Trypanosomatida</taxon>
        <taxon>Trypanosomatidae</taxon>
        <taxon>Novymonas</taxon>
    </lineage>
</organism>
<comment type="caution">
    <text evidence="2">The sequence shown here is derived from an EMBL/GenBank/DDBJ whole genome shotgun (WGS) entry which is preliminary data.</text>
</comment>
<dbReference type="AlphaFoldDB" id="A0AAW0F591"/>
<sequence>MNQLEYFTASTHGGRSDIMRYMQQLRDLDCKIEQHLTLLRAITAERMAHQAARVREESSRLCNGRGSSAGGGRGQRGKGGRGRGRGNAATTATAAGGSRARHVHDVDASSQDDGGADDCAAEAAAQTLTAELLRQFAWHEMCVQRHCHEREALAAELAERCSEVRLSMASRLANFASVADVPMPELSG</sequence>
<keyword evidence="3" id="KW-1185">Reference proteome</keyword>
<dbReference type="EMBL" id="JAECZO010000010">
    <property type="protein sequence ID" value="KAK7200986.1"/>
    <property type="molecule type" value="Genomic_DNA"/>
</dbReference>
<evidence type="ECO:0000313" key="2">
    <source>
        <dbReference type="EMBL" id="KAK7200986.1"/>
    </source>
</evidence>
<proteinExistence type="predicted"/>
<reference evidence="2 3" key="1">
    <citation type="journal article" date="2021" name="MBio">
        <title>A New Model Trypanosomatid, Novymonas esmeraldas: Genomic Perception of Its 'Candidatus Pandoraea novymonadis' Endosymbiont.</title>
        <authorList>
            <person name="Zakharova A."/>
            <person name="Saura A."/>
            <person name="Butenko A."/>
            <person name="Podesvova L."/>
            <person name="Warmusova S."/>
            <person name="Kostygov A.Y."/>
            <person name="Nenarokova A."/>
            <person name="Lukes J."/>
            <person name="Opperdoes F.R."/>
            <person name="Yurchenko V."/>
        </authorList>
    </citation>
    <scope>NUCLEOTIDE SEQUENCE [LARGE SCALE GENOMIC DNA]</scope>
    <source>
        <strain evidence="2 3">E262AT.01</strain>
    </source>
</reference>
<gene>
    <name evidence="2" type="ORF">NESM_000158000</name>
</gene>
<feature type="compositionally biased region" description="Basic residues" evidence="1">
    <location>
        <begin position="75"/>
        <end position="84"/>
    </location>
</feature>
<evidence type="ECO:0000256" key="1">
    <source>
        <dbReference type="SAM" id="MobiDB-lite"/>
    </source>
</evidence>
<protein>
    <submittedName>
        <fullName evidence="2">Uncharacterized protein</fullName>
    </submittedName>
</protein>
<feature type="compositionally biased region" description="Low complexity" evidence="1">
    <location>
        <begin position="86"/>
        <end position="98"/>
    </location>
</feature>
<name>A0AAW0F591_9TRYP</name>
<accession>A0AAW0F591</accession>
<evidence type="ECO:0000313" key="3">
    <source>
        <dbReference type="Proteomes" id="UP001430356"/>
    </source>
</evidence>
<feature type="region of interest" description="Disordered" evidence="1">
    <location>
        <begin position="53"/>
        <end position="117"/>
    </location>
</feature>
<dbReference type="Proteomes" id="UP001430356">
    <property type="component" value="Unassembled WGS sequence"/>
</dbReference>